<dbReference type="Proteomes" id="UP000247389">
    <property type="component" value="Unassembled WGS sequence"/>
</dbReference>
<gene>
    <name evidence="1" type="ORF">C8C78_1486</name>
</gene>
<evidence type="ECO:0000313" key="1">
    <source>
        <dbReference type="EMBL" id="PXV61060.1"/>
    </source>
</evidence>
<organism evidence="1 2">
    <name type="scientific">Halanaerobium congolense</name>
    <dbReference type="NCBI Taxonomy" id="54121"/>
    <lineage>
        <taxon>Bacteria</taxon>
        <taxon>Bacillati</taxon>
        <taxon>Bacillota</taxon>
        <taxon>Clostridia</taxon>
        <taxon>Halanaerobiales</taxon>
        <taxon>Halanaerobiaceae</taxon>
        <taxon>Halanaerobium</taxon>
    </lineage>
</organism>
<sequence length="101" mass="12114">MSWEANKKNEIENNLLEQGWHIQKIKGEDLIYASKRFFLFFNRYYLYFIQQNILLPELKARKEQIDAGNIKYHGFWLAAKNISDQIVKYAKNNNIGLMELK</sequence>
<comment type="caution">
    <text evidence="1">The sequence shown here is derived from an EMBL/GenBank/DDBJ whole genome shotgun (WGS) entry which is preliminary data.</text>
</comment>
<dbReference type="RefSeq" id="WP_110301308.1">
    <property type="nucleotide sequence ID" value="NZ_QICM01000048.1"/>
</dbReference>
<accession>A0A318DVI7</accession>
<proteinExistence type="predicted"/>
<name>A0A318DVI7_9FIRM</name>
<evidence type="ECO:0000313" key="2">
    <source>
        <dbReference type="Proteomes" id="UP000247389"/>
    </source>
</evidence>
<reference evidence="1 2" key="1">
    <citation type="submission" date="2018-04" db="EMBL/GenBank/DDBJ databases">
        <title>Subsurface microbial communities from deep shales in Ohio and West Virginia, USA.</title>
        <authorList>
            <person name="Wrighton K."/>
        </authorList>
    </citation>
    <scope>NUCLEOTIDE SEQUENCE [LARGE SCALE GENOMIC DNA]</scope>
    <source>
        <strain evidence="1 2">MSL28</strain>
    </source>
</reference>
<dbReference type="AlphaFoldDB" id="A0A318DVI7"/>
<protein>
    <submittedName>
        <fullName evidence="1">Uncharacterized protein</fullName>
    </submittedName>
</protein>
<dbReference type="EMBL" id="QICM01000048">
    <property type="protein sequence ID" value="PXV61060.1"/>
    <property type="molecule type" value="Genomic_DNA"/>
</dbReference>